<dbReference type="OrthoDB" id="3291337at2"/>
<accession>A0A4Q2EJ67</accession>
<dbReference type="PANTHER" id="PTHR30157:SF0">
    <property type="entry name" value="NADPH-DEPENDENT FERRIC-CHELATE REDUCTASE"/>
    <property type="match status" value="1"/>
</dbReference>
<gene>
    <name evidence="2" type="ORF">C1706_05925</name>
</gene>
<reference evidence="2 3" key="1">
    <citation type="submission" date="2018-01" db="EMBL/GenBank/DDBJ databases">
        <title>Lactibacter flavus gen. nov., sp. nov., a novel bacterium of the family Propionibacteriaceae isolated from raw milk and dairy products.</title>
        <authorList>
            <person name="Wenning M."/>
            <person name="Breitenwieser F."/>
            <person name="Huptas C."/>
            <person name="von Neubeck M."/>
            <person name="Busse H.-J."/>
            <person name="Scherer S."/>
        </authorList>
    </citation>
    <scope>NUCLEOTIDE SEQUENCE [LARGE SCALE GENOMIC DNA]</scope>
    <source>
        <strain evidence="2 3">VG341</strain>
    </source>
</reference>
<proteinExistence type="predicted"/>
<dbReference type="EMBL" id="PPCV01000003">
    <property type="protein sequence ID" value="RXW32682.1"/>
    <property type="molecule type" value="Genomic_DNA"/>
</dbReference>
<dbReference type="PANTHER" id="PTHR30157">
    <property type="entry name" value="FERRIC REDUCTASE, NADPH-DEPENDENT"/>
    <property type="match status" value="1"/>
</dbReference>
<organism evidence="2 3">
    <name type="scientific">Propioniciclava flava</name>
    <dbReference type="NCBI Taxonomy" id="2072026"/>
    <lineage>
        <taxon>Bacteria</taxon>
        <taxon>Bacillati</taxon>
        <taxon>Actinomycetota</taxon>
        <taxon>Actinomycetes</taxon>
        <taxon>Propionibacteriales</taxon>
        <taxon>Propionibacteriaceae</taxon>
        <taxon>Propioniciclava</taxon>
    </lineage>
</organism>
<dbReference type="InterPro" id="IPR017927">
    <property type="entry name" value="FAD-bd_FR_type"/>
</dbReference>
<comment type="caution">
    <text evidence="2">The sequence shown here is derived from an EMBL/GenBank/DDBJ whole genome shotgun (WGS) entry which is preliminary data.</text>
</comment>
<sequence length="293" mass="31874">MPYRLGKVNVADMSTAVAPADPRRGVSTVLHPLAARVLDVVHVEDLSPLMRRVVLKGDQVASLPFLPWAATDHIKIVLPDADGHVAVPRIEDGRAHWDDFTGITRDYTVRTVNTVTNELTLDGVVHAHGPAGRWFLNAAPGARLGVLGPRGSHLYPPGYGHYILVADETALPALGRWLDQPGLRTHLTVIAVASTPDPYPLPQPGRRSTVDWRPHVLSDPLKRGSLLAHEVTEALRTSPCPHDVFVWAAGEAGAMRSVRGALRDAGLPRYAMDVDGYWRIGTANLDHHAERAD</sequence>
<keyword evidence="3" id="KW-1185">Reference proteome</keyword>
<dbReference type="Pfam" id="PF04954">
    <property type="entry name" value="SIP"/>
    <property type="match status" value="1"/>
</dbReference>
<feature type="domain" description="FAD-binding FR-type" evidence="1">
    <location>
        <begin position="30"/>
        <end position="156"/>
    </location>
</feature>
<protein>
    <submittedName>
        <fullName evidence="2">Siderophore-interacting protein</fullName>
    </submittedName>
</protein>
<evidence type="ECO:0000313" key="3">
    <source>
        <dbReference type="Proteomes" id="UP000290624"/>
    </source>
</evidence>
<dbReference type="InterPro" id="IPR017938">
    <property type="entry name" value="Riboflavin_synthase-like_b-brl"/>
</dbReference>
<evidence type="ECO:0000313" key="2">
    <source>
        <dbReference type="EMBL" id="RXW32682.1"/>
    </source>
</evidence>
<dbReference type="SUPFAM" id="SSF63380">
    <property type="entry name" value="Riboflavin synthase domain-like"/>
    <property type="match status" value="1"/>
</dbReference>
<dbReference type="Pfam" id="PF08021">
    <property type="entry name" value="FAD_binding_9"/>
    <property type="match status" value="1"/>
</dbReference>
<evidence type="ECO:0000259" key="1">
    <source>
        <dbReference type="PROSITE" id="PS51384"/>
    </source>
</evidence>
<dbReference type="AlphaFoldDB" id="A0A4Q2EJ67"/>
<dbReference type="InterPro" id="IPR039374">
    <property type="entry name" value="SIP_fam"/>
</dbReference>
<dbReference type="PROSITE" id="PS51384">
    <property type="entry name" value="FAD_FR"/>
    <property type="match status" value="1"/>
</dbReference>
<dbReference type="GO" id="GO:0016491">
    <property type="term" value="F:oxidoreductase activity"/>
    <property type="evidence" value="ECO:0007669"/>
    <property type="project" value="InterPro"/>
</dbReference>
<dbReference type="InterPro" id="IPR007037">
    <property type="entry name" value="SIP_rossman_dom"/>
</dbReference>
<dbReference type="Proteomes" id="UP000290624">
    <property type="component" value="Unassembled WGS sequence"/>
</dbReference>
<dbReference type="InterPro" id="IPR013113">
    <property type="entry name" value="SIP_FAD-bd"/>
</dbReference>
<dbReference type="Gene3D" id="2.40.30.10">
    <property type="entry name" value="Translation factors"/>
    <property type="match status" value="1"/>
</dbReference>
<dbReference type="CDD" id="cd06193">
    <property type="entry name" value="siderophore_interacting"/>
    <property type="match status" value="1"/>
</dbReference>
<dbReference type="Gene3D" id="3.40.50.80">
    <property type="entry name" value="Nucleotide-binding domain of ferredoxin-NADP reductase (FNR) module"/>
    <property type="match status" value="1"/>
</dbReference>
<name>A0A4Q2EJ67_9ACTN</name>
<dbReference type="InterPro" id="IPR039261">
    <property type="entry name" value="FNR_nucleotide-bd"/>
</dbReference>